<dbReference type="PATRIC" id="fig|1423766.4.peg.953"/>
<comment type="caution">
    <text evidence="4">The sequence shown here is derived from an EMBL/GenBank/DDBJ whole genome shotgun (WGS) entry which is preliminary data.</text>
</comment>
<dbReference type="AlphaFoldDB" id="A0A0R1NL41"/>
<protein>
    <submittedName>
        <fullName evidence="4">ROK family protein</fullName>
    </submittedName>
</protein>
<evidence type="ECO:0000256" key="2">
    <source>
        <dbReference type="ARBA" id="ARBA00006479"/>
    </source>
</evidence>
<keyword evidence="5" id="KW-1185">Reference proteome</keyword>
<proteinExistence type="inferred from homology"/>
<dbReference type="Gene3D" id="1.10.10.10">
    <property type="entry name" value="Winged helix-like DNA-binding domain superfamily/Winged helix DNA-binding domain"/>
    <property type="match status" value="1"/>
</dbReference>
<evidence type="ECO:0000313" key="5">
    <source>
        <dbReference type="Proteomes" id="UP000051439"/>
    </source>
</evidence>
<dbReference type="InterPro" id="IPR049874">
    <property type="entry name" value="ROK_cs"/>
</dbReference>
<evidence type="ECO:0000313" key="4">
    <source>
        <dbReference type="EMBL" id="KRL20993.1"/>
    </source>
</evidence>
<dbReference type="PANTHER" id="PTHR18964">
    <property type="entry name" value="ROK (REPRESSOR, ORF, KINASE) FAMILY"/>
    <property type="match status" value="1"/>
</dbReference>
<dbReference type="InterPro" id="IPR036390">
    <property type="entry name" value="WH_DNA-bd_sf"/>
</dbReference>
<dbReference type="SUPFAM" id="SSF53067">
    <property type="entry name" value="Actin-like ATPase domain"/>
    <property type="match status" value="1"/>
</dbReference>
<dbReference type="PROSITE" id="PS01125">
    <property type="entry name" value="ROK"/>
    <property type="match status" value="1"/>
</dbReference>
<dbReference type="InterPro" id="IPR000600">
    <property type="entry name" value="ROK"/>
</dbReference>
<dbReference type="GO" id="GO:0042732">
    <property type="term" value="P:D-xylose metabolic process"/>
    <property type="evidence" value="ECO:0007669"/>
    <property type="project" value="UniProtKB-KW"/>
</dbReference>
<comment type="similarity">
    <text evidence="2">Belongs to the ROK (NagC/XylR) family.</text>
</comment>
<evidence type="ECO:0000256" key="3">
    <source>
        <dbReference type="ARBA" id="ARBA00022629"/>
    </source>
</evidence>
<reference evidence="4 5" key="1">
    <citation type="journal article" date="2015" name="Genome Announc.">
        <title>Expanding the biotechnology potential of lactobacilli through comparative genomics of 213 strains and associated genera.</title>
        <authorList>
            <person name="Sun Z."/>
            <person name="Harris H.M."/>
            <person name="McCann A."/>
            <person name="Guo C."/>
            <person name="Argimon S."/>
            <person name="Zhang W."/>
            <person name="Yang X."/>
            <person name="Jeffery I.B."/>
            <person name="Cooney J.C."/>
            <person name="Kagawa T.F."/>
            <person name="Liu W."/>
            <person name="Song Y."/>
            <person name="Salvetti E."/>
            <person name="Wrobel A."/>
            <person name="Rasinkangas P."/>
            <person name="Parkhill J."/>
            <person name="Rea M.C."/>
            <person name="O'Sullivan O."/>
            <person name="Ritari J."/>
            <person name="Douillard F.P."/>
            <person name="Paul Ross R."/>
            <person name="Yang R."/>
            <person name="Briner A.E."/>
            <person name="Felis G.E."/>
            <person name="de Vos W.M."/>
            <person name="Barrangou R."/>
            <person name="Klaenhammer T.R."/>
            <person name="Caufield P.W."/>
            <person name="Cui Y."/>
            <person name="Zhang H."/>
            <person name="O'Toole P.W."/>
        </authorList>
    </citation>
    <scope>NUCLEOTIDE SEQUENCE [LARGE SCALE GENOMIC DNA]</scope>
    <source>
        <strain evidence="4 5">DSM 19906</strain>
    </source>
</reference>
<dbReference type="InterPro" id="IPR036388">
    <property type="entry name" value="WH-like_DNA-bd_sf"/>
</dbReference>
<keyword evidence="3" id="KW-0859">Xylose metabolism</keyword>
<keyword evidence="3" id="KW-0119">Carbohydrate metabolism</keyword>
<sequence>MEGMNLMANATGRELFHKQNLDLVLQQIFNNKIISRIDISRTLNLNKSTVSALYNELDEKGILKEVGSGESTSAGGRKPVLVKINERYGYTMNFDLGYRHLHVMGNYINGEVFYYQRIELGSRDIHKILEMIDNQIKLASQSNQTKHGLLGIGFSIHGIVQDNQVINSPFIDMDGVDLADHYSNEYHVPVILENEANLSGIYERDFNDGKDKDNIVAISIHKGIGAGIILNKQLYRGFNGEAGEIGRSLMFTENFTDNKNDKVEDFCSEDAIIDQVEAQTKQEHLTREDLVQMNRDGDRVVQRELAHFTYAISRVIYNVAISFAPEELYLNSPLIEAIPALFDDIVANTGKLGMKIPIRLIVHSGYATLLGCCSVVTHRALNMDDYNLEFAIQE</sequence>
<accession>A0A0R1NL41</accession>
<dbReference type="Pfam" id="PF00480">
    <property type="entry name" value="ROK"/>
    <property type="match status" value="1"/>
</dbReference>
<evidence type="ECO:0000256" key="1">
    <source>
        <dbReference type="ARBA" id="ARBA00002486"/>
    </source>
</evidence>
<organism evidence="4 5">
    <name type="scientific">Lentilactobacillus kisonensis DSM 19906 = JCM 15041</name>
    <dbReference type="NCBI Taxonomy" id="1423766"/>
    <lineage>
        <taxon>Bacteria</taxon>
        <taxon>Bacillati</taxon>
        <taxon>Bacillota</taxon>
        <taxon>Bacilli</taxon>
        <taxon>Lactobacillales</taxon>
        <taxon>Lactobacillaceae</taxon>
        <taxon>Lentilactobacillus</taxon>
    </lineage>
</organism>
<dbReference type="SUPFAM" id="SSF46785">
    <property type="entry name" value="Winged helix' DNA-binding domain"/>
    <property type="match status" value="1"/>
</dbReference>
<dbReference type="Gene3D" id="3.30.420.40">
    <property type="match status" value="2"/>
</dbReference>
<dbReference type="PANTHER" id="PTHR18964:SF149">
    <property type="entry name" value="BIFUNCTIONAL UDP-N-ACETYLGLUCOSAMINE 2-EPIMERASE_N-ACETYLMANNOSAMINE KINASE"/>
    <property type="match status" value="1"/>
</dbReference>
<name>A0A0R1NL41_9LACO</name>
<dbReference type="Proteomes" id="UP000051439">
    <property type="component" value="Unassembled WGS sequence"/>
</dbReference>
<dbReference type="InterPro" id="IPR043129">
    <property type="entry name" value="ATPase_NBD"/>
</dbReference>
<comment type="function">
    <text evidence="1">Transcriptional repressor of xylose-utilizing enzymes.</text>
</comment>
<gene>
    <name evidence="4" type="ORF">FC98_GL000934</name>
</gene>
<dbReference type="EMBL" id="AZEB01000018">
    <property type="protein sequence ID" value="KRL20993.1"/>
    <property type="molecule type" value="Genomic_DNA"/>
</dbReference>